<organism evidence="1 2">
    <name type="scientific">Lactarius akahatsu</name>
    <dbReference type="NCBI Taxonomy" id="416441"/>
    <lineage>
        <taxon>Eukaryota</taxon>
        <taxon>Fungi</taxon>
        <taxon>Dikarya</taxon>
        <taxon>Basidiomycota</taxon>
        <taxon>Agaricomycotina</taxon>
        <taxon>Agaricomycetes</taxon>
        <taxon>Russulales</taxon>
        <taxon>Russulaceae</taxon>
        <taxon>Lactarius</taxon>
    </lineage>
</organism>
<sequence>EEDAEEDHTNDIHLPDLQTTQRFIQLLGAATLENSAMLPEDIESLRDPGPVDLEESSPLLRSLRHFINNANSSRAHYDNIREIELLDNPAGVFLSFDQAKRRLRWLSGVVLLEHDMCIKSCIAYTGPYDELDACPRCGTSRYVPGTTNPRKRFATIPIGPVIQA</sequence>
<evidence type="ECO:0000313" key="2">
    <source>
        <dbReference type="Proteomes" id="UP001201163"/>
    </source>
</evidence>
<dbReference type="EMBL" id="JAKELL010000180">
    <property type="protein sequence ID" value="KAH8979255.1"/>
    <property type="molecule type" value="Genomic_DNA"/>
</dbReference>
<keyword evidence="2" id="KW-1185">Reference proteome</keyword>
<accession>A0AAD4L6W7</accession>
<protein>
    <submittedName>
        <fullName evidence="1">Uncharacterized protein</fullName>
    </submittedName>
</protein>
<dbReference type="Proteomes" id="UP001201163">
    <property type="component" value="Unassembled WGS sequence"/>
</dbReference>
<reference evidence="1" key="1">
    <citation type="submission" date="2022-01" db="EMBL/GenBank/DDBJ databases">
        <title>Comparative genomics reveals a dynamic genome evolution in the ectomycorrhizal milk-cap (Lactarius) mushrooms.</title>
        <authorList>
            <consortium name="DOE Joint Genome Institute"/>
            <person name="Lebreton A."/>
            <person name="Tang N."/>
            <person name="Kuo A."/>
            <person name="LaButti K."/>
            <person name="Drula E."/>
            <person name="Barry K."/>
            <person name="Clum A."/>
            <person name="Lipzen A."/>
            <person name="Mousain D."/>
            <person name="Ng V."/>
            <person name="Wang R."/>
            <person name="Wang X."/>
            <person name="Dai Y."/>
            <person name="Henrissat B."/>
            <person name="Grigoriev I.V."/>
            <person name="Guerin-Laguette A."/>
            <person name="Yu F."/>
            <person name="Martin F.M."/>
        </authorList>
    </citation>
    <scope>NUCLEOTIDE SEQUENCE</scope>
    <source>
        <strain evidence="1">QP</strain>
    </source>
</reference>
<evidence type="ECO:0000313" key="1">
    <source>
        <dbReference type="EMBL" id="KAH8979255.1"/>
    </source>
</evidence>
<gene>
    <name evidence="1" type="ORF">EDB92DRAFT_1778286</name>
</gene>
<dbReference type="AlphaFoldDB" id="A0AAD4L6W7"/>
<feature type="non-terminal residue" evidence="1">
    <location>
        <position position="164"/>
    </location>
</feature>
<feature type="non-terminal residue" evidence="1">
    <location>
        <position position="1"/>
    </location>
</feature>
<comment type="caution">
    <text evidence="1">The sequence shown here is derived from an EMBL/GenBank/DDBJ whole genome shotgun (WGS) entry which is preliminary data.</text>
</comment>
<name>A0AAD4L6W7_9AGAM</name>
<proteinExistence type="predicted"/>